<evidence type="ECO:0000256" key="13">
    <source>
        <dbReference type="ARBA" id="ARBA00023170"/>
    </source>
</evidence>
<keyword evidence="4" id="KW-1003">Cell membrane</keyword>
<keyword evidence="7 20" id="KW-1133">Transmembrane helix</keyword>
<keyword evidence="6" id="KW-1000">Mitochondrion outer membrane</keyword>
<reference evidence="23" key="1">
    <citation type="journal article" date="2007" name="Science">
        <title>Evolutionary and biomedical insights from the rhesus macaque genome.</title>
        <authorList>
            <person name="Gibbs R.A."/>
            <person name="Rogers J."/>
            <person name="Katze M.G."/>
            <person name="Bumgarner R."/>
            <person name="Weinstock G.M."/>
            <person name="Mardis E.R."/>
            <person name="Remington K.A."/>
            <person name="Strausberg R.L."/>
            <person name="Venter J.C."/>
            <person name="Wilson R.K."/>
            <person name="Batzer M.A."/>
            <person name="Bustamante C.D."/>
            <person name="Eichler E.E."/>
            <person name="Hahn M.W."/>
            <person name="Hardison R.C."/>
            <person name="Makova K.D."/>
            <person name="Miller W."/>
            <person name="Milosavljevic A."/>
            <person name="Palermo R.E."/>
            <person name="Siepel A."/>
            <person name="Sikela J.M."/>
            <person name="Attaway T."/>
            <person name="Bell S."/>
            <person name="Bernard K.E."/>
            <person name="Buhay C.J."/>
            <person name="Chandrabose M.N."/>
            <person name="Dao M."/>
            <person name="Davis C."/>
            <person name="Delehaunty K.D."/>
            <person name="Ding Y."/>
            <person name="Dinh H.H."/>
            <person name="Dugan-Rocha S."/>
            <person name="Fulton L.A."/>
            <person name="Gabisi R.A."/>
            <person name="Garner T.T."/>
            <person name="Godfrey J."/>
            <person name="Hawes A.C."/>
            <person name="Hernandez J."/>
            <person name="Hines S."/>
            <person name="Holder M."/>
            <person name="Hume J."/>
            <person name="Jhangiani S.N."/>
            <person name="Joshi V."/>
            <person name="Khan Z.M."/>
            <person name="Kirkness E.F."/>
            <person name="Cree A."/>
            <person name="Fowler R.G."/>
            <person name="Lee S."/>
            <person name="Lewis L.R."/>
            <person name="Li Z."/>
            <person name="Liu Y.-S."/>
            <person name="Moore S.M."/>
            <person name="Muzny D."/>
            <person name="Nazareth L.V."/>
            <person name="Ngo D.N."/>
            <person name="Okwuonu G.O."/>
            <person name="Pai G."/>
            <person name="Parker D."/>
            <person name="Paul H.A."/>
            <person name="Pfannkoch C."/>
            <person name="Pohl C.S."/>
            <person name="Rogers Y.-H.C."/>
            <person name="Ruiz S.J."/>
            <person name="Sabo A."/>
            <person name="Santibanez J."/>
            <person name="Schneider B.W."/>
            <person name="Smith S.M."/>
            <person name="Sodergren E."/>
            <person name="Svatek A.F."/>
            <person name="Utterback T.R."/>
            <person name="Vattathil S."/>
            <person name="Warren W."/>
            <person name="White C.S."/>
            <person name="Chinwalla A.T."/>
            <person name="Feng Y."/>
            <person name="Halpern A.L."/>
            <person name="Hillier L.W."/>
            <person name="Huang X."/>
            <person name="Minx P."/>
            <person name="Nelson J.O."/>
            <person name="Pepin K.H."/>
            <person name="Qin X."/>
            <person name="Sutton G.G."/>
            <person name="Venter E."/>
            <person name="Walenz B.P."/>
            <person name="Wallis J.W."/>
            <person name="Worley K.C."/>
            <person name="Yang S.-P."/>
            <person name="Jones S.M."/>
            <person name="Marra M.A."/>
            <person name="Rocchi M."/>
            <person name="Schein J.E."/>
            <person name="Baertsch R."/>
            <person name="Clarke L."/>
            <person name="Csuros M."/>
            <person name="Glasscock J."/>
            <person name="Harris R.A."/>
            <person name="Havlak P."/>
            <person name="Jackson A.R."/>
            <person name="Jiang H."/>
            <person name="Liu Y."/>
            <person name="Messina D.N."/>
            <person name="Shen Y."/>
            <person name="Song H.X.-Z."/>
            <person name="Wylie T."/>
            <person name="Zhang L."/>
            <person name="Birney E."/>
            <person name="Han K."/>
            <person name="Konkel M.K."/>
            <person name="Lee J."/>
            <person name="Smit A.F.A."/>
            <person name="Ullmer B."/>
            <person name="Wang H."/>
            <person name="Xing J."/>
            <person name="Burhans R."/>
            <person name="Cheng Z."/>
            <person name="Karro J.E."/>
            <person name="Ma J."/>
            <person name="Raney B."/>
            <person name="She X."/>
            <person name="Cox M.J."/>
            <person name="Demuth J.P."/>
            <person name="Dumas L.J."/>
            <person name="Han S.-G."/>
            <person name="Hopkins J."/>
            <person name="Karimpour-Fard A."/>
            <person name="Kim Y.H."/>
            <person name="Pollack J.R."/>
            <person name="Vinar T."/>
            <person name="Addo-Quaye C."/>
            <person name="Degenhardt J."/>
            <person name="Denby A."/>
            <person name="Hubisz M.J."/>
            <person name="Indap A."/>
            <person name="Kosiol C."/>
            <person name="Lahn B.T."/>
            <person name="Lawson H.A."/>
            <person name="Marklein A."/>
            <person name="Nielsen R."/>
            <person name="Vallender E.J."/>
            <person name="Clark A.G."/>
            <person name="Ferguson B."/>
            <person name="Hernandez R.D."/>
            <person name="Hirani K."/>
            <person name="Kehrer-Sawatzki H."/>
            <person name="Kolb J."/>
            <person name="Patil S."/>
            <person name="Pu L.-L."/>
            <person name="Ren Y."/>
            <person name="Smith D.G."/>
            <person name="Wheeler D.A."/>
            <person name="Schenck I."/>
            <person name="Ball E.V."/>
            <person name="Chen R."/>
            <person name="Cooper D.N."/>
            <person name="Giardine B."/>
            <person name="Hsu F."/>
            <person name="Kent W.J."/>
            <person name="Lesk A."/>
            <person name="Nelson D.L."/>
            <person name="O'brien W.E."/>
            <person name="Pruefer K."/>
            <person name="Stenson P.D."/>
            <person name="Wallace J.C."/>
            <person name="Ke H."/>
            <person name="Liu X.-M."/>
            <person name="Wang P."/>
            <person name="Xiang A.P."/>
            <person name="Yang F."/>
            <person name="Barber G.P."/>
            <person name="Haussler D."/>
            <person name="Karolchik D."/>
            <person name="Kern A.D."/>
            <person name="Kuhn R.M."/>
            <person name="Smith K.E."/>
            <person name="Zwieg A.S."/>
        </authorList>
    </citation>
    <scope>NUCLEOTIDE SEQUENCE [LARGE SCALE GENOMIC DNA]</scope>
    <source>
        <strain evidence="23">17573</strain>
    </source>
</reference>
<dbReference type="Pfam" id="PF00001">
    <property type="entry name" value="7tm_1"/>
    <property type="match status" value="1"/>
</dbReference>
<evidence type="ECO:0000313" key="24">
    <source>
        <dbReference type="VGNC" id="VGNC:71280"/>
    </source>
</evidence>
<feature type="transmembrane region" description="Helical" evidence="20">
    <location>
        <begin position="275"/>
        <end position="299"/>
    </location>
</feature>
<evidence type="ECO:0000256" key="2">
    <source>
        <dbReference type="ARBA" id="ARBA00004651"/>
    </source>
</evidence>
<dbReference type="PROSITE" id="PS50262">
    <property type="entry name" value="G_PROTEIN_RECEP_F1_2"/>
    <property type="match status" value="1"/>
</dbReference>
<feature type="transmembrane region" description="Helical" evidence="20">
    <location>
        <begin position="117"/>
        <end position="141"/>
    </location>
</feature>
<dbReference type="Proteomes" id="UP000006718">
    <property type="component" value="Chromosome 4"/>
</dbReference>
<dbReference type="PRINTS" id="PR00522">
    <property type="entry name" value="CANABINOID1R"/>
</dbReference>
<dbReference type="InterPro" id="IPR000276">
    <property type="entry name" value="GPCR_Rhodpsn"/>
</dbReference>
<comment type="similarity">
    <text evidence="19">Belongs to the G-protein coupled receptor 1 family.</text>
</comment>
<dbReference type="Gene3D" id="1.20.1070.10">
    <property type="entry name" value="Rhodopsin 7-helix transmembrane proteins"/>
    <property type="match status" value="1"/>
</dbReference>
<dbReference type="GO" id="GO:0098793">
    <property type="term" value="C:presynapse"/>
    <property type="evidence" value="ECO:0007669"/>
    <property type="project" value="UniProtKB-SubCell"/>
</dbReference>
<dbReference type="ExpressionAtlas" id="A0A5F8AA37">
    <property type="expression patterns" value="baseline"/>
</dbReference>
<dbReference type="GeneTree" id="ENSGT01140000282530"/>
<keyword evidence="14" id="KW-0325">Glycoprotein</keyword>
<dbReference type="InterPro" id="IPR000810">
    <property type="entry name" value="Canbinoid_rcpt_1"/>
</dbReference>
<dbReference type="PROSITE" id="PS00237">
    <property type="entry name" value="G_PROTEIN_RECEP_F1_1"/>
    <property type="match status" value="1"/>
</dbReference>
<dbReference type="AlphaFoldDB" id="A0A5F8AA37"/>
<accession>A0A5F8AA37</accession>
<keyword evidence="13 19" id="KW-0675">Receptor</keyword>
<keyword evidence="12" id="KW-0564">Palmitate</keyword>
<proteinExistence type="inferred from homology"/>
<dbReference type="InterPro" id="IPR002230">
    <property type="entry name" value="Cnbnoid_rcpt"/>
</dbReference>
<evidence type="ECO:0000256" key="7">
    <source>
        <dbReference type="ARBA" id="ARBA00022989"/>
    </source>
</evidence>
<sequence>MKSILDGLADTTFRTITTDLLYVGSNDIQYEDIKGDMASKLGYFPQKFPLTSFRGSPFQEKMTAGDNPQLVPADQVNITEFYNKSLSSFKENEENIQCGENFMDIECFMVLNPSQQLAIAVLSLTLGTFTVLENLLVLCVILHSRSLRCRPSYHFIGSLAVADLLGSVIFVYSFIDFHVFHRKDSRNVFLFKLGGVTASFTASVGSLFLTAIDRYISIHRPLAYKRIVTRPKAVVAFCLMWTIAIVIAVLPLLGWNCEKLQSVCSDIFPHIDETYLMFWIGVTSVLLLFIVYAYMYILWKAHSHAVRMIQRGTQKSIIIHTSEDGKVQVTRPDQARMDISMLCLLNSTVNPIIYALRSKDLRHAFRSMFPSCEGTAQPLDNSMGDSDCLHKHANNAASVHRAAESCIKSTVKIAKVTMSVSTDTSAEAL</sequence>
<evidence type="ECO:0000256" key="5">
    <source>
        <dbReference type="ARBA" id="ARBA00022692"/>
    </source>
</evidence>
<keyword evidence="5 19" id="KW-0812">Transmembrane</keyword>
<reference evidence="22" key="3">
    <citation type="submission" date="2025-08" db="UniProtKB">
        <authorList>
            <consortium name="Ensembl"/>
        </authorList>
    </citation>
    <scope>IDENTIFICATION</scope>
    <source>
        <strain evidence="22">17573</strain>
    </source>
</reference>
<feature type="transmembrane region" description="Helical" evidence="20">
    <location>
        <begin position="187"/>
        <end position="212"/>
    </location>
</feature>
<evidence type="ECO:0000259" key="21">
    <source>
        <dbReference type="PROSITE" id="PS50262"/>
    </source>
</evidence>
<evidence type="ECO:0000256" key="18">
    <source>
        <dbReference type="ARBA" id="ARBA00034106"/>
    </source>
</evidence>
<organism evidence="22 23">
    <name type="scientific">Macaca mulatta</name>
    <name type="common">Rhesus macaque</name>
    <dbReference type="NCBI Taxonomy" id="9544"/>
    <lineage>
        <taxon>Eukaryota</taxon>
        <taxon>Metazoa</taxon>
        <taxon>Chordata</taxon>
        <taxon>Craniata</taxon>
        <taxon>Vertebrata</taxon>
        <taxon>Euteleostomi</taxon>
        <taxon>Mammalia</taxon>
        <taxon>Eutheria</taxon>
        <taxon>Euarchontoglires</taxon>
        <taxon>Primates</taxon>
        <taxon>Haplorrhini</taxon>
        <taxon>Catarrhini</taxon>
        <taxon>Cercopithecidae</taxon>
        <taxon>Cercopithecinae</taxon>
        <taxon>Macaca</taxon>
    </lineage>
</organism>
<keyword evidence="15 19" id="KW-0807">Transducer</keyword>
<evidence type="ECO:0000256" key="4">
    <source>
        <dbReference type="ARBA" id="ARBA00022475"/>
    </source>
</evidence>
<evidence type="ECO:0000256" key="20">
    <source>
        <dbReference type="SAM" id="Phobius"/>
    </source>
</evidence>
<reference evidence="22" key="2">
    <citation type="submission" date="2019-01" db="EMBL/GenBank/DDBJ databases">
        <authorList>
            <person name="Graves T."/>
            <person name="Eichler E.E."/>
            <person name="Wilson R.K."/>
        </authorList>
    </citation>
    <scope>NUCLEOTIDE SEQUENCE [LARGE SCALE GENOMIC DNA]</scope>
    <source>
        <strain evidence="22">17573</strain>
    </source>
</reference>
<dbReference type="SMART" id="SM01381">
    <property type="entry name" value="7TM_GPCR_Srsx"/>
    <property type="match status" value="1"/>
</dbReference>
<evidence type="ECO:0000256" key="16">
    <source>
        <dbReference type="ARBA" id="ARBA00023273"/>
    </source>
</evidence>
<feature type="transmembrane region" description="Helical" evidence="20">
    <location>
        <begin position="233"/>
        <end position="255"/>
    </location>
</feature>
<keyword evidence="9 19" id="KW-0297">G-protein coupled receptor</keyword>
<dbReference type="GO" id="GO:0005886">
    <property type="term" value="C:plasma membrane"/>
    <property type="evidence" value="ECO:0007669"/>
    <property type="project" value="UniProtKB-SubCell"/>
</dbReference>
<dbReference type="PANTHER" id="PTHR22750">
    <property type="entry name" value="G-PROTEIN COUPLED RECEPTOR"/>
    <property type="match status" value="1"/>
</dbReference>
<dbReference type="VEuPathDB" id="HostDB:ENSMMUG00000000763"/>
<keyword evidence="17" id="KW-0449">Lipoprotein</keyword>
<evidence type="ECO:0000256" key="15">
    <source>
        <dbReference type="ARBA" id="ARBA00023224"/>
    </source>
</evidence>
<protein>
    <recommendedName>
        <fullName evidence="3">Cannabinoid receptor 1</fullName>
    </recommendedName>
</protein>
<evidence type="ECO:0000256" key="10">
    <source>
        <dbReference type="ARBA" id="ARBA00023128"/>
    </source>
</evidence>
<evidence type="ECO:0000313" key="22">
    <source>
        <dbReference type="Ensembl" id="ENSMMUP00000074246.1"/>
    </source>
</evidence>
<evidence type="ECO:0000313" key="23">
    <source>
        <dbReference type="Proteomes" id="UP000006718"/>
    </source>
</evidence>
<comment type="subcellular location">
    <subcellularLocation>
        <location evidence="2">Cell membrane</location>
        <topology evidence="2">Multi-pass membrane protein</topology>
    </subcellularLocation>
    <subcellularLocation>
        <location evidence="1">Mitochondrion outer membrane</location>
    </subcellularLocation>
    <subcellularLocation>
        <location evidence="18">Presynapse</location>
    </subcellularLocation>
</comment>
<evidence type="ECO:0000256" key="3">
    <source>
        <dbReference type="ARBA" id="ARBA00016934"/>
    </source>
</evidence>
<feature type="transmembrane region" description="Helical" evidence="20">
    <location>
        <begin position="153"/>
        <end position="175"/>
    </location>
</feature>
<evidence type="ECO:0000256" key="12">
    <source>
        <dbReference type="ARBA" id="ARBA00023139"/>
    </source>
</evidence>
<evidence type="ECO:0000256" key="1">
    <source>
        <dbReference type="ARBA" id="ARBA00004294"/>
    </source>
</evidence>
<evidence type="ECO:0000256" key="6">
    <source>
        <dbReference type="ARBA" id="ARBA00022787"/>
    </source>
</evidence>
<evidence type="ECO:0000256" key="19">
    <source>
        <dbReference type="RuleBase" id="RU000688"/>
    </source>
</evidence>
<keyword evidence="8" id="KW-0770">Synapse</keyword>
<evidence type="ECO:0000256" key="9">
    <source>
        <dbReference type="ARBA" id="ARBA00023040"/>
    </source>
</evidence>
<evidence type="ECO:0000256" key="17">
    <source>
        <dbReference type="ARBA" id="ARBA00023288"/>
    </source>
</evidence>
<keyword evidence="11 20" id="KW-0472">Membrane</keyword>
<dbReference type="Bgee" id="ENSMMUG00000000763">
    <property type="expression patterns" value="Expressed in cerebellum and 14 other cell types or tissues"/>
</dbReference>
<keyword evidence="10" id="KW-0496">Mitochondrion</keyword>
<dbReference type="InterPro" id="IPR017452">
    <property type="entry name" value="GPCR_Rhodpsn_7TM"/>
</dbReference>
<dbReference type="Ensembl" id="ENSMMUT00000107349.1">
    <property type="protein sequence ID" value="ENSMMUP00000074246.1"/>
    <property type="gene ID" value="ENSMMUG00000000763.4"/>
</dbReference>
<gene>
    <name evidence="22 24" type="primary">CNR1</name>
</gene>
<evidence type="ECO:0000256" key="11">
    <source>
        <dbReference type="ARBA" id="ARBA00023136"/>
    </source>
</evidence>
<dbReference type="GO" id="GO:0004949">
    <property type="term" value="F:cannabinoid receptor activity"/>
    <property type="evidence" value="ECO:0007669"/>
    <property type="project" value="InterPro"/>
</dbReference>
<dbReference type="PRINTS" id="PR00237">
    <property type="entry name" value="GPCRRHODOPSN"/>
</dbReference>
<dbReference type="SUPFAM" id="SSF81321">
    <property type="entry name" value="Family A G protein-coupled receptor-like"/>
    <property type="match status" value="1"/>
</dbReference>
<name>A0A5F8AA37_MACMU</name>
<evidence type="ECO:0000256" key="8">
    <source>
        <dbReference type="ARBA" id="ARBA00023018"/>
    </source>
</evidence>
<reference evidence="22" key="4">
    <citation type="submission" date="2025-09" db="UniProtKB">
        <authorList>
            <consortium name="Ensembl"/>
        </authorList>
    </citation>
    <scope>IDENTIFICATION</scope>
    <source>
        <strain evidence="22">17573</strain>
    </source>
</reference>
<keyword evidence="16" id="KW-0966">Cell projection</keyword>
<evidence type="ECO:0000256" key="14">
    <source>
        <dbReference type="ARBA" id="ARBA00023180"/>
    </source>
</evidence>
<keyword evidence="23" id="KW-1185">Reference proteome</keyword>
<dbReference type="PRINTS" id="PR00362">
    <property type="entry name" value="CANNABINOIDR"/>
</dbReference>
<dbReference type="SMR" id="A0A5F8AA37"/>
<dbReference type="VGNC" id="VGNC:71280">
    <property type="gene designation" value="CNR1"/>
</dbReference>
<dbReference type="GO" id="GO:0005741">
    <property type="term" value="C:mitochondrial outer membrane"/>
    <property type="evidence" value="ECO:0007669"/>
    <property type="project" value="UniProtKB-SubCell"/>
</dbReference>
<feature type="domain" description="G-protein coupled receptors family 1 profile" evidence="21">
    <location>
        <begin position="133"/>
        <end position="297"/>
    </location>
</feature>
<dbReference type="FunFam" id="1.20.1070.10:FF:000072">
    <property type="entry name" value="Cannabinoid receptor 1"/>
    <property type="match status" value="1"/>
</dbReference>